<feature type="transmembrane region" description="Helical" evidence="9">
    <location>
        <begin position="28"/>
        <end position="47"/>
    </location>
</feature>
<protein>
    <submittedName>
        <fullName evidence="10">Putative membrane protein, putative virulence factor</fullName>
    </submittedName>
</protein>
<dbReference type="CDD" id="cd13123">
    <property type="entry name" value="MATE_MurJ_like"/>
    <property type="match status" value="1"/>
</dbReference>
<feature type="transmembrane region" description="Helical" evidence="9">
    <location>
        <begin position="431"/>
        <end position="451"/>
    </location>
</feature>
<feature type="compositionally biased region" description="Basic and acidic residues" evidence="8">
    <location>
        <begin position="592"/>
        <end position="601"/>
    </location>
</feature>
<keyword evidence="4" id="KW-0133">Cell shape</keyword>
<feature type="transmembrane region" description="Helical" evidence="9">
    <location>
        <begin position="87"/>
        <end position="109"/>
    </location>
</feature>
<evidence type="ECO:0000256" key="3">
    <source>
        <dbReference type="ARBA" id="ARBA00022692"/>
    </source>
</evidence>
<organism evidence="10 11">
    <name type="scientific">Bifidobacterium longum subsp. suis</name>
    <dbReference type="NCBI Taxonomy" id="1695"/>
    <lineage>
        <taxon>Bacteria</taxon>
        <taxon>Bacillati</taxon>
        <taxon>Actinomycetota</taxon>
        <taxon>Actinomycetes</taxon>
        <taxon>Bifidobacteriales</taxon>
        <taxon>Bifidobacteriaceae</taxon>
        <taxon>Bifidobacterium</taxon>
    </lineage>
</organism>
<keyword evidence="7 9" id="KW-0472">Membrane</keyword>
<feature type="region of interest" description="Disordered" evidence="8">
    <location>
        <begin position="563"/>
        <end position="601"/>
    </location>
</feature>
<dbReference type="GO" id="GO:0009252">
    <property type="term" value="P:peptidoglycan biosynthetic process"/>
    <property type="evidence" value="ECO:0007669"/>
    <property type="project" value="UniProtKB-KW"/>
</dbReference>
<evidence type="ECO:0000256" key="6">
    <source>
        <dbReference type="ARBA" id="ARBA00022989"/>
    </source>
</evidence>
<evidence type="ECO:0000256" key="1">
    <source>
        <dbReference type="ARBA" id="ARBA00004651"/>
    </source>
</evidence>
<keyword evidence="5" id="KW-0573">Peptidoglycan synthesis</keyword>
<dbReference type="PANTHER" id="PTHR47019">
    <property type="entry name" value="LIPID II FLIPPASE MURJ"/>
    <property type="match status" value="1"/>
</dbReference>
<feature type="transmembrane region" description="Helical" evidence="9">
    <location>
        <begin position="1064"/>
        <end position="1082"/>
    </location>
</feature>
<evidence type="ECO:0000256" key="9">
    <source>
        <dbReference type="SAM" id="Phobius"/>
    </source>
</evidence>
<comment type="caution">
    <text evidence="10">The sequence shown here is derived from an EMBL/GenBank/DDBJ whole genome shotgun (WGS) entry which is preliminary data.</text>
</comment>
<evidence type="ECO:0000256" key="4">
    <source>
        <dbReference type="ARBA" id="ARBA00022960"/>
    </source>
</evidence>
<dbReference type="InterPro" id="IPR051050">
    <property type="entry name" value="Lipid_II_flippase_MurJ/MviN"/>
</dbReference>
<evidence type="ECO:0000313" key="10">
    <source>
        <dbReference type="EMBL" id="KFI73199.1"/>
    </source>
</evidence>
<evidence type="ECO:0000313" key="11">
    <source>
        <dbReference type="Proteomes" id="UP000029024"/>
    </source>
</evidence>
<dbReference type="GO" id="GO:0008360">
    <property type="term" value="P:regulation of cell shape"/>
    <property type="evidence" value="ECO:0007669"/>
    <property type="project" value="UniProtKB-KW"/>
</dbReference>
<dbReference type="GO" id="GO:0005886">
    <property type="term" value="C:plasma membrane"/>
    <property type="evidence" value="ECO:0007669"/>
    <property type="project" value="UniProtKB-SubCell"/>
</dbReference>
<name>A0A087BQ99_BIFLN</name>
<feature type="transmembrane region" description="Helical" evidence="9">
    <location>
        <begin position="471"/>
        <end position="488"/>
    </location>
</feature>
<evidence type="ECO:0000256" key="5">
    <source>
        <dbReference type="ARBA" id="ARBA00022984"/>
    </source>
</evidence>
<feature type="region of interest" description="Disordered" evidence="8">
    <location>
        <begin position="1087"/>
        <end position="1181"/>
    </location>
</feature>
<evidence type="ECO:0000256" key="2">
    <source>
        <dbReference type="ARBA" id="ARBA00022475"/>
    </source>
</evidence>
<feature type="transmembrane region" description="Helical" evidence="9">
    <location>
        <begin position="53"/>
        <end position="75"/>
    </location>
</feature>
<feature type="transmembrane region" description="Helical" evidence="9">
    <location>
        <begin position="242"/>
        <end position="264"/>
    </location>
</feature>
<feature type="compositionally biased region" description="Basic and acidic residues" evidence="8">
    <location>
        <begin position="1139"/>
        <end position="1153"/>
    </location>
</feature>
<accession>A0A087BQ99</accession>
<sequence>MSSTVGRNSLIMATGTAASRVTGQLRTILLAAAIGTTGLAANAYQAGSMIPQSVFTLVSGGIFNAVLVPQIVRTLKEKDAQERLNRLITLAIGILLAMTVVMAAASPLLARLYVGSDDHQMIALTTSFTLWCMPQVFFYGLYTVLGQILAAKDHFLTYAWSSTGANIISCTGFVAFILLFSKANEQPLEFWTADKIALTAGTWTLGVAFQALILFLPLARIGFKYKPSFGLGGFGLRSMGPVALGSLGVVVTSEICGIILTRIATSAPQRAHELTGASLFSVAGNATYQNAYTLFILPYSLIAVSVSTAMFPKISRSIAAANLDEARHDLVSALNNVGLLIIFFAAAMVVFPEPIIRALLPSVSMDETMLISYALIALSVGTPLGSAFLLIQRTFYAFEDGLHPFLSAVMQYGFTSVFMMIGMMVLPPEHWVLGIACSVTLGGLLALPLTLMMLRRKFEGNLGGREITRTYAKAIVAALASGVVVWLIKRPVVALFGADIRSVGGHMSWWSALAICVVLTIVLAVVYVAVLWVIRTPELISAYHSILARLHKTPASEDVAVTAQPEKVDDTQINPETEPVKDSPTRRISKTSLEHQSHGAERTMKPQLGDTILNRYTLVSSLREEPGIQAWKANDRVLAKDCQLFIITNRSAFAAIDELAGRIAATRPDRVIPVLKYRMESDVLLIVMPVDSGQCLTDYMVDTDKPLSYSAIRSIIGECANVLREVIADTPSSIVITTDTVRVTTSGVQIADAPCATMLADTSATDLRTDGPERYAIRQLAALLYALLTRTPSQATPTFNLRALPQDTPGEFRVICKRGLALSKPDEHTLPMAALVELDALLGNWKPLSELSDADIALPSVESDCSITKAILKPANETDIVPIPSTLINSSSLPELSITPSLPVQPAAVPAPHAMSPAPLPDGSSTADGNQSQSDARHLFDFNLSDAWEHENLSGEDTGDWYSEMNPAPIGGPGDNTRLTVPIVTGGISDATVGETTSRIPVFDVSGRAVAPGEESLRALEEEQARIAEVSAIPPSFTPKDVPDDEDDSKLPDEHLFGKLSTKVVAIIVALILVVAAAVWAVHAFRSSGDNPADASSNSSEGDWPDINADAVPFGGSKNATNGGATDDSSKSSDATQSESRDSASDKSKKSETADSSSKKTKAKKSSDKDSSAAPQPRHENNTAFTISSANFLSNPGGQSGYAYYMHLDQPQDAYRMVITIRTSGGKGYIRANTTGDPTQGEQVAEFTFAEGGTTEVKFTKAVNTQDLLLWVPSGSLPQNQLYIEKVEVF</sequence>
<feature type="compositionally biased region" description="Polar residues" evidence="8">
    <location>
        <begin position="923"/>
        <end position="933"/>
    </location>
</feature>
<dbReference type="GO" id="GO:0015648">
    <property type="term" value="F:lipid-linked peptidoglycan transporter activity"/>
    <property type="evidence" value="ECO:0007669"/>
    <property type="project" value="TreeGrafter"/>
</dbReference>
<gene>
    <name evidence="10" type="ORF">BLSS_0967</name>
</gene>
<feature type="transmembrane region" description="Helical" evidence="9">
    <location>
        <begin position="403"/>
        <end position="425"/>
    </location>
</feature>
<dbReference type="GO" id="GO:0034204">
    <property type="term" value="P:lipid translocation"/>
    <property type="evidence" value="ECO:0007669"/>
    <property type="project" value="TreeGrafter"/>
</dbReference>
<feature type="transmembrane region" description="Helical" evidence="9">
    <location>
        <begin position="508"/>
        <end position="534"/>
    </location>
</feature>
<keyword evidence="3 9" id="KW-0812">Transmembrane</keyword>
<feature type="transmembrane region" description="Helical" evidence="9">
    <location>
        <begin position="371"/>
        <end position="391"/>
    </location>
</feature>
<feature type="compositionally biased region" description="Low complexity" evidence="8">
    <location>
        <begin position="904"/>
        <end position="914"/>
    </location>
</feature>
<dbReference type="Proteomes" id="UP000029024">
    <property type="component" value="Unassembled WGS sequence"/>
</dbReference>
<dbReference type="Pfam" id="PF03023">
    <property type="entry name" value="MurJ"/>
    <property type="match status" value="1"/>
</dbReference>
<proteinExistence type="predicted"/>
<feature type="compositionally biased region" description="Polar residues" evidence="8">
    <location>
        <begin position="1088"/>
        <end position="1101"/>
    </location>
</feature>
<dbReference type="RefSeq" id="WP_032683180.1">
    <property type="nucleotide sequence ID" value="NZ_JGZA01000003.1"/>
</dbReference>
<feature type="transmembrane region" description="Helical" evidence="9">
    <location>
        <begin position="291"/>
        <end position="312"/>
    </location>
</feature>
<feature type="region of interest" description="Disordered" evidence="8">
    <location>
        <begin position="904"/>
        <end position="933"/>
    </location>
</feature>
<feature type="compositionally biased region" description="Basic and acidic residues" evidence="8">
    <location>
        <begin position="1165"/>
        <end position="1181"/>
    </location>
</feature>
<dbReference type="EMBL" id="JGZA01000003">
    <property type="protein sequence ID" value="KFI73199.1"/>
    <property type="molecule type" value="Genomic_DNA"/>
</dbReference>
<feature type="transmembrane region" description="Helical" evidence="9">
    <location>
        <begin position="121"/>
        <end position="145"/>
    </location>
</feature>
<evidence type="ECO:0000256" key="7">
    <source>
        <dbReference type="ARBA" id="ARBA00023136"/>
    </source>
</evidence>
<keyword evidence="6 9" id="KW-1133">Transmembrane helix</keyword>
<feature type="transmembrane region" description="Helical" evidence="9">
    <location>
        <begin position="157"/>
        <end position="180"/>
    </location>
</feature>
<reference evidence="10 11" key="1">
    <citation type="submission" date="2014-03" db="EMBL/GenBank/DDBJ databases">
        <title>Genomics of Bifidobacteria.</title>
        <authorList>
            <person name="Ventura M."/>
            <person name="Milani C."/>
            <person name="Lugli G.A."/>
        </authorList>
    </citation>
    <scope>NUCLEOTIDE SEQUENCE [LARGE SCALE GENOMIC DNA]</scope>
    <source>
        <strain evidence="10 11">LMG 21814</strain>
    </source>
</reference>
<dbReference type="PANTHER" id="PTHR47019:SF1">
    <property type="entry name" value="LIPID II FLIPPASE MURJ"/>
    <property type="match status" value="1"/>
</dbReference>
<comment type="subcellular location">
    <subcellularLocation>
        <location evidence="1">Cell membrane</location>
        <topology evidence="1">Multi-pass membrane protein</topology>
    </subcellularLocation>
</comment>
<evidence type="ECO:0000256" key="8">
    <source>
        <dbReference type="SAM" id="MobiDB-lite"/>
    </source>
</evidence>
<feature type="transmembrane region" description="Helical" evidence="9">
    <location>
        <begin position="333"/>
        <end position="351"/>
    </location>
</feature>
<keyword evidence="2" id="KW-1003">Cell membrane</keyword>
<dbReference type="InterPro" id="IPR004268">
    <property type="entry name" value="MurJ"/>
</dbReference>
<feature type="transmembrane region" description="Helical" evidence="9">
    <location>
        <begin position="200"/>
        <end position="221"/>
    </location>
</feature>